<sequence length="487" mass="56218">MLLDFDILIVTMCHLERKEDVSRFMRTCQTLHAAGIPILLSGGVYLDEKRQITSFYNFMSTGNGRRYQHLTTLTISLYEWQEHQTKRMIWRLLYRSRALEKLEISNPEFTDEYLRCGDAISMLPNLKELTMSWDDPSELQGMFAKMVSKLTKVRLVFYPADIWIDPIQGGIEPRWREPVPEDLGIRWINPVELLEKFTSSLEQLDVVSAGFTVTDIPYINMKHLRIEWLGYPTLPSLVLACPNLRTLITRCPHSDFPDVDVNEVRQYNQSFQQQTSWATLDYVSASVNELHLLAICCKIRYLDLNCLETEEEAQMLSTVLPDCHPSILHIPFGEFNMELFPTIAQSIHSDLLHLILSVNLEPYSSVQAVRVLDLLLESLHPLSISKLQLNLRWTASGFKRLWRFPDENTKPVSTELFLTDLDPEALACRIASSVPSLKYLSLEVNHGDRAKTYWQVEEEGSCRTSKGLDCELGEKVIFKSEIEHPFR</sequence>
<dbReference type="AlphaFoldDB" id="A0A2R6PVM5"/>
<gene>
    <name evidence="1" type="ORF">PHLCEN_2v4319</name>
</gene>
<dbReference type="EMBL" id="MLYV02000436">
    <property type="protein sequence ID" value="PSR97471.1"/>
    <property type="molecule type" value="Genomic_DNA"/>
</dbReference>
<dbReference type="OrthoDB" id="2734540at2759"/>
<evidence type="ECO:0000313" key="1">
    <source>
        <dbReference type="EMBL" id="PSR97471.1"/>
    </source>
</evidence>
<evidence type="ECO:0000313" key="2">
    <source>
        <dbReference type="Proteomes" id="UP000186601"/>
    </source>
</evidence>
<name>A0A2R6PVM5_9APHY</name>
<organism evidence="1 2">
    <name type="scientific">Hermanssonia centrifuga</name>
    <dbReference type="NCBI Taxonomy" id="98765"/>
    <lineage>
        <taxon>Eukaryota</taxon>
        <taxon>Fungi</taxon>
        <taxon>Dikarya</taxon>
        <taxon>Basidiomycota</taxon>
        <taxon>Agaricomycotina</taxon>
        <taxon>Agaricomycetes</taxon>
        <taxon>Polyporales</taxon>
        <taxon>Meruliaceae</taxon>
        <taxon>Hermanssonia</taxon>
    </lineage>
</organism>
<accession>A0A2R6PVM5</accession>
<dbReference type="Proteomes" id="UP000186601">
    <property type="component" value="Unassembled WGS sequence"/>
</dbReference>
<dbReference type="InterPro" id="IPR032675">
    <property type="entry name" value="LRR_dom_sf"/>
</dbReference>
<comment type="caution">
    <text evidence="1">The sequence shown here is derived from an EMBL/GenBank/DDBJ whole genome shotgun (WGS) entry which is preliminary data.</text>
</comment>
<protein>
    <submittedName>
        <fullName evidence="1">Uncharacterized protein</fullName>
    </submittedName>
</protein>
<proteinExistence type="predicted"/>
<dbReference type="Gene3D" id="3.80.10.10">
    <property type="entry name" value="Ribonuclease Inhibitor"/>
    <property type="match status" value="1"/>
</dbReference>
<dbReference type="SUPFAM" id="SSF52047">
    <property type="entry name" value="RNI-like"/>
    <property type="match status" value="1"/>
</dbReference>
<keyword evidence="2" id="KW-1185">Reference proteome</keyword>
<reference evidence="1 2" key="1">
    <citation type="submission" date="2018-02" db="EMBL/GenBank/DDBJ databases">
        <title>Genome sequence of the basidiomycete white-rot fungus Phlebia centrifuga.</title>
        <authorList>
            <person name="Granchi Z."/>
            <person name="Peng M."/>
            <person name="de Vries R.P."/>
            <person name="Hilden K."/>
            <person name="Makela M.R."/>
            <person name="Grigoriev I."/>
            <person name="Riley R."/>
        </authorList>
    </citation>
    <scope>NUCLEOTIDE SEQUENCE [LARGE SCALE GENOMIC DNA]</scope>
    <source>
        <strain evidence="1 2">FBCC195</strain>
    </source>
</reference>